<comment type="caution">
    <text evidence="1">The sequence shown here is derived from an EMBL/GenBank/DDBJ whole genome shotgun (WGS) entry which is preliminary data.</text>
</comment>
<dbReference type="STRING" id="1236976.JCM16418_2909"/>
<dbReference type="eggNOG" id="ENOG50309EN">
    <property type="taxonomic scope" value="Bacteria"/>
</dbReference>
<evidence type="ECO:0000313" key="2">
    <source>
        <dbReference type="Proteomes" id="UP000019364"/>
    </source>
</evidence>
<protein>
    <recommendedName>
        <fullName evidence="3">DUF2281 domain-containing protein</fullName>
    </recommendedName>
</protein>
<dbReference type="EMBL" id="BAVZ01000008">
    <property type="protein sequence ID" value="GAF08803.1"/>
    <property type="molecule type" value="Genomic_DNA"/>
</dbReference>
<dbReference type="Proteomes" id="UP000019364">
    <property type="component" value="Unassembled WGS sequence"/>
</dbReference>
<keyword evidence="2" id="KW-1185">Reference proteome</keyword>
<name>W7YMG0_9BACL</name>
<accession>W7YMG0</accession>
<gene>
    <name evidence="1" type="ORF">JCM16418_2909</name>
</gene>
<evidence type="ECO:0008006" key="3">
    <source>
        <dbReference type="Google" id="ProtNLM"/>
    </source>
</evidence>
<organism evidence="1 2">
    <name type="scientific">Paenibacillus pini JCM 16418</name>
    <dbReference type="NCBI Taxonomy" id="1236976"/>
    <lineage>
        <taxon>Bacteria</taxon>
        <taxon>Bacillati</taxon>
        <taxon>Bacillota</taxon>
        <taxon>Bacilli</taxon>
        <taxon>Bacillales</taxon>
        <taxon>Paenibacillaceae</taxon>
        <taxon>Paenibacillus</taxon>
    </lineage>
</organism>
<reference evidence="1 2" key="1">
    <citation type="journal article" date="2014" name="Genome Announc.">
        <title>Draft Genome Sequence of Paenibacillus pini JCM 16418T, Isolated from the Rhizosphere of Pine Tree.</title>
        <authorList>
            <person name="Yuki M."/>
            <person name="Oshima K."/>
            <person name="Suda W."/>
            <person name="Oshida Y."/>
            <person name="Kitamura K."/>
            <person name="Iida Y."/>
            <person name="Hattori M."/>
            <person name="Ohkuma M."/>
        </authorList>
    </citation>
    <scope>NUCLEOTIDE SEQUENCE [LARGE SCALE GENOMIC DNA]</scope>
    <source>
        <strain evidence="1 2">JCM 16418</strain>
    </source>
</reference>
<sequence length="65" mass="7725">MMNQEVPFVSIEEKLIQDFMRLPDDKKLEVIDFVEFLQSRTNNDLESLMDEIIIENHEALKELAE</sequence>
<evidence type="ECO:0000313" key="1">
    <source>
        <dbReference type="EMBL" id="GAF08803.1"/>
    </source>
</evidence>
<dbReference type="AlphaFoldDB" id="W7YMG0"/>
<proteinExistence type="predicted"/>